<feature type="transmembrane region" description="Helical" evidence="10">
    <location>
        <begin position="154"/>
        <end position="174"/>
    </location>
</feature>
<evidence type="ECO:0000259" key="11">
    <source>
        <dbReference type="PROSITE" id="PS50262"/>
    </source>
</evidence>
<feature type="transmembrane region" description="Helical" evidence="10">
    <location>
        <begin position="442"/>
        <end position="464"/>
    </location>
</feature>
<dbReference type="GO" id="GO:0043410">
    <property type="term" value="P:positive regulation of MAPK cascade"/>
    <property type="evidence" value="ECO:0007669"/>
    <property type="project" value="TreeGrafter"/>
</dbReference>
<dbReference type="GO" id="GO:0004930">
    <property type="term" value="F:G protein-coupled receptor activity"/>
    <property type="evidence" value="ECO:0007669"/>
    <property type="project" value="UniProtKB-KW"/>
</dbReference>
<dbReference type="GO" id="GO:0005886">
    <property type="term" value="C:plasma membrane"/>
    <property type="evidence" value="ECO:0007669"/>
    <property type="project" value="UniProtKB-SubCell"/>
</dbReference>
<evidence type="ECO:0000313" key="13">
    <source>
        <dbReference type="Proteomes" id="UP000663828"/>
    </source>
</evidence>
<keyword evidence="13" id="KW-1185">Reference proteome</keyword>
<evidence type="ECO:0000256" key="5">
    <source>
        <dbReference type="ARBA" id="ARBA00023040"/>
    </source>
</evidence>
<name>A0A813YX07_ADIRI</name>
<keyword evidence="7" id="KW-0675">Receptor</keyword>
<dbReference type="Gene3D" id="1.20.1070.10">
    <property type="entry name" value="Rhodopsin 7-helix transmembrane proteins"/>
    <property type="match status" value="2"/>
</dbReference>
<keyword evidence="3 10" id="KW-0812">Transmembrane</keyword>
<dbReference type="AlphaFoldDB" id="A0A813YX07"/>
<dbReference type="SUPFAM" id="SSF81321">
    <property type="entry name" value="Family A G protein-coupled receptor-like"/>
    <property type="match status" value="1"/>
</dbReference>
<protein>
    <recommendedName>
        <fullName evidence="11">G-protein coupled receptors family 1 profile domain-containing protein</fullName>
    </recommendedName>
</protein>
<keyword evidence="5" id="KW-0297">G-protein coupled receptor</keyword>
<dbReference type="PRINTS" id="PR00237">
    <property type="entry name" value="GPCRRHODOPSN"/>
</dbReference>
<evidence type="ECO:0000256" key="2">
    <source>
        <dbReference type="ARBA" id="ARBA00022475"/>
    </source>
</evidence>
<dbReference type="SMART" id="SM01381">
    <property type="entry name" value="7TM_GPCR_Srsx"/>
    <property type="match status" value="1"/>
</dbReference>
<feature type="domain" description="G-protein coupled receptors family 1 profile" evidence="11">
    <location>
        <begin position="68"/>
        <end position="461"/>
    </location>
</feature>
<feature type="transmembrane region" description="Helical" evidence="10">
    <location>
        <begin position="54"/>
        <end position="77"/>
    </location>
</feature>
<dbReference type="Proteomes" id="UP000663828">
    <property type="component" value="Unassembled WGS sequence"/>
</dbReference>
<feature type="transmembrane region" description="Helical" evidence="10">
    <location>
        <begin position="398"/>
        <end position="422"/>
    </location>
</feature>
<proteinExistence type="predicted"/>
<reference evidence="12" key="1">
    <citation type="submission" date="2021-02" db="EMBL/GenBank/DDBJ databases">
        <authorList>
            <person name="Nowell W R."/>
        </authorList>
    </citation>
    <scope>NUCLEOTIDE SEQUENCE</scope>
</reference>
<keyword evidence="4 10" id="KW-1133">Transmembrane helix</keyword>
<evidence type="ECO:0000256" key="10">
    <source>
        <dbReference type="SAM" id="Phobius"/>
    </source>
</evidence>
<accession>A0A813YX07</accession>
<evidence type="ECO:0000256" key="4">
    <source>
        <dbReference type="ARBA" id="ARBA00022989"/>
    </source>
</evidence>
<evidence type="ECO:0000313" key="12">
    <source>
        <dbReference type="EMBL" id="CAF0890181.1"/>
    </source>
</evidence>
<evidence type="ECO:0000256" key="3">
    <source>
        <dbReference type="ARBA" id="ARBA00022692"/>
    </source>
</evidence>
<dbReference type="InterPro" id="IPR017452">
    <property type="entry name" value="GPCR_Rhodpsn_7TM"/>
</dbReference>
<evidence type="ECO:0000256" key="8">
    <source>
        <dbReference type="ARBA" id="ARBA00023224"/>
    </source>
</evidence>
<keyword evidence="2" id="KW-1003">Cell membrane</keyword>
<dbReference type="EMBL" id="CAJNOR010000357">
    <property type="protein sequence ID" value="CAF0890181.1"/>
    <property type="molecule type" value="Genomic_DNA"/>
</dbReference>
<dbReference type="GO" id="GO:0071880">
    <property type="term" value="P:adenylate cyclase-activating adrenergic receptor signaling pathway"/>
    <property type="evidence" value="ECO:0007669"/>
    <property type="project" value="TreeGrafter"/>
</dbReference>
<dbReference type="Pfam" id="PF00001">
    <property type="entry name" value="7tm_1"/>
    <property type="match status" value="1"/>
</dbReference>
<dbReference type="PROSITE" id="PS50262">
    <property type="entry name" value="G_PROTEIN_RECEP_F1_2"/>
    <property type="match status" value="1"/>
</dbReference>
<keyword evidence="6 10" id="KW-0472">Membrane</keyword>
<feature type="transmembrane region" description="Helical" evidence="10">
    <location>
        <begin position="194"/>
        <end position="215"/>
    </location>
</feature>
<gene>
    <name evidence="12" type="ORF">XAT740_LOCUS7469</name>
</gene>
<dbReference type="PANTHER" id="PTHR24248">
    <property type="entry name" value="ADRENERGIC RECEPTOR-RELATED G-PROTEIN COUPLED RECEPTOR"/>
    <property type="match status" value="1"/>
</dbReference>
<dbReference type="InterPro" id="IPR000276">
    <property type="entry name" value="GPCR_Rhodpsn"/>
</dbReference>
<evidence type="ECO:0000256" key="6">
    <source>
        <dbReference type="ARBA" id="ARBA00023136"/>
    </source>
</evidence>
<feature type="region of interest" description="Disordered" evidence="9">
    <location>
        <begin position="505"/>
        <end position="524"/>
    </location>
</feature>
<feature type="region of interest" description="Disordered" evidence="9">
    <location>
        <begin position="239"/>
        <end position="318"/>
    </location>
</feature>
<feature type="transmembrane region" description="Helical" evidence="10">
    <location>
        <begin position="89"/>
        <end position="114"/>
    </location>
</feature>
<comment type="caution">
    <text evidence="12">The sequence shown here is derived from an EMBL/GenBank/DDBJ whole genome shotgun (WGS) entry which is preliminary data.</text>
</comment>
<keyword evidence="8" id="KW-0807">Transducer</keyword>
<dbReference type="PANTHER" id="PTHR24248:SF185">
    <property type="entry name" value="DOPAMINE RECEPTOR 2"/>
    <property type="match status" value="1"/>
</dbReference>
<evidence type="ECO:0000256" key="9">
    <source>
        <dbReference type="SAM" id="MobiDB-lite"/>
    </source>
</evidence>
<evidence type="ECO:0000256" key="7">
    <source>
        <dbReference type="ARBA" id="ARBA00023170"/>
    </source>
</evidence>
<organism evidence="12 13">
    <name type="scientific">Adineta ricciae</name>
    <name type="common">Rotifer</name>
    <dbReference type="NCBI Taxonomy" id="249248"/>
    <lineage>
        <taxon>Eukaryota</taxon>
        <taxon>Metazoa</taxon>
        <taxon>Spiralia</taxon>
        <taxon>Gnathifera</taxon>
        <taxon>Rotifera</taxon>
        <taxon>Eurotatoria</taxon>
        <taxon>Bdelloidea</taxon>
        <taxon>Adinetida</taxon>
        <taxon>Adinetidae</taxon>
        <taxon>Adineta</taxon>
    </lineage>
</organism>
<feature type="compositionally biased region" description="Polar residues" evidence="9">
    <location>
        <begin position="298"/>
        <end position="318"/>
    </location>
</feature>
<sequence>MQFSTKLVIHDLILSSTSSTINTIIQSYQLNSTKENTSLHNTPKEHVQLNSLPLGIFLSLFCFITVFGNGLVIYAIVQERYLKSATYYYMASLACADLIVGLIVIPFAIVQVIFDDYWPFGNTLCDLWHSIDVCATITNPISYHQTFFVKRWPYLLAAVWLCSGLISFPAIAYWRLNSRQYNENLCQFPDDVYYVLFSSLISFYIPLFVMIFVYIRIYRAAVKQLQAFKTGVKLASPTTKRNRKGLKDDETPSAPPPDVCLRIHRGKYHGIPSTARESSSTATPAEPGRLSNSDERSTTLSTNKSSIPIKKSTSGAYLSDHGNSSLSRFSMPVLNAPATSTTTDNHQLSIVNLNTKRMSTQDILSPYESARTSKVNTNTGGATSIGKRLTKFSKEQKATITLAYVMGIFVLCWLPFFVYNPLTAIVKKIIKENKPLTPIEKILTGSDLVFQMFTCVNPIIYAYSSREFRRAFIKYLCRCFPIRVRNLMMSYHNLHLLRYRHAPESNVSKENNESGSDHNHHLANQINPGKQHLISSSSSSTMILSNIHNKTRHSLSSKQTKSLQIHQKKKHSRLWLLTNCCRIKTIQQQDSNDNRSSHTASLKSTVAATATTNNTLVDYCTYHDVAISRVTCV</sequence>
<evidence type="ECO:0000256" key="1">
    <source>
        <dbReference type="ARBA" id="ARBA00004651"/>
    </source>
</evidence>
<comment type="subcellular location">
    <subcellularLocation>
        <location evidence="1">Cell membrane</location>
        <topology evidence="1">Multi-pass membrane protein</topology>
    </subcellularLocation>
</comment>
<feature type="compositionally biased region" description="Basic and acidic residues" evidence="9">
    <location>
        <begin position="510"/>
        <end position="520"/>
    </location>
</feature>